<dbReference type="RefSeq" id="WP_002775339.1">
    <property type="nucleotide sequence ID" value="NZ_JQDG01000031.1"/>
</dbReference>
<name>A0A833GY89_9LEPT</name>
<evidence type="ECO:0000313" key="5">
    <source>
        <dbReference type="EMBL" id="KAB2929561.1"/>
    </source>
</evidence>
<dbReference type="InterPro" id="IPR033248">
    <property type="entry name" value="Transketolase_C"/>
</dbReference>
<evidence type="ECO:0000313" key="6">
    <source>
        <dbReference type="Proteomes" id="UP000460298"/>
    </source>
</evidence>
<dbReference type="Proteomes" id="UP000460298">
    <property type="component" value="Unassembled WGS sequence"/>
</dbReference>
<dbReference type="PANTHER" id="PTHR43257:SF2">
    <property type="entry name" value="PYRUVATE DEHYDROGENASE E1 COMPONENT SUBUNIT BETA"/>
    <property type="match status" value="1"/>
</dbReference>
<evidence type="ECO:0000256" key="3">
    <source>
        <dbReference type="ARBA" id="ARBA00023052"/>
    </source>
</evidence>
<dbReference type="Pfam" id="PF02780">
    <property type="entry name" value="Transketolase_C"/>
    <property type="match status" value="1"/>
</dbReference>
<organism evidence="5 6">
    <name type="scientific">Leptonema illini</name>
    <dbReference type="NCBI Taxonomy" id="183"/>
    <lineage>
        <taxon>Bacteria</taxon>
        <taxon>Pseudomonadati</taxon>
        <taxon>Spirochaetota</taxon>
        <taxon>Spirochaetia</taxon>
        <taxon>Leptospirales</taxon>
        <taxon>Leptospiraceae</taxon>
        <taxon>Leptonema</taxon>
    </lineage>
</organism>
<dbReference type="FunFam" id="3.40.50.970:FF:000001">
    <property type="entry name" value="Pyruvate dehydrogenase E1 beta subunit"/>
    <property type="match status" value="1"/>
</dbReference>
<dbReference type="SMART" id="SM00861">
    <property type="entry name" value="Transket_pyr"/>
    <property type="match status" value="1"/>
</dbReference>
<dbReference type="OrthoDB" id="8732661at2"/>
<accession>A0A833GY89</accession>
<comment type="cofactor">
    <cofactor evidence="1">
        <name>thiamine diphosphate</name>
        <dbReference type="ChEBI" id="CHEBI:58937"/>
    </cofactor>
</comment>
<dbReference type="Pfam" id="PF02779">
    <property type="entry name" value="Transket_pyr"/>
    <property type="match status" value="1"/>
</dbReference>
<evidence type="ECO:0000259" key="4">
    <source>
        <dbReference type="SMART" id="SM00861"/>
    </source>
</evidence>
<evidence type="ECO:0000256" key="1">
    <source>
        <dbReference type="ARBA" id="ARBA00001964"/>
    </source>
</evidence>
<dbReference type="GO" id="GO:0004739">
    <property type="term" value="F:pyruvate dehydrogenase (acetyl-transferring) activity"/>
    <property type="evidence" value="ECO:0007669"/>
    <property type="project" value="UniProtKB-EC"/>
</dbReference>
<dbReference type="SUPFAM" id="SSF52922">
    <property type="entry name" value="TK C-terminal domain-like"/>
    <property type="match status" value="1"/>
</dbReference>
<keyword evidence="5" id="KW-0670">Pyruvate</keyword>
<sequence length="325" mass="35816">MAVISYREALRRALDEEMERDNNVFLMGEEVGAYQGAYKVSQGLLEKYGEKRVVDTPISEQGFAGLGVGAAMCGLRPVIEFMTWNFSLVAIDQIYSNAAKLFYMSGGQIPIPMVFRAPAGAGGMLAAQHSQALESIYVHCPGLIVVAPATPADACGLLKSSIRDNNPVIFIEGEVLYGMTGEVPDQEFLVPIGKAEVKKEGRDFTIITWSRGYSFAIEAMDAIQKLGYDPMILDLRSLRPMDEQAVIEAATATGRVLIIEEGWPRASMGSHVADFIQRNCFYDLHAPILRVTQEDVPMPYARNLEKLSLPNPVKIVQAVEELMKY</sequence>
<keyword evidence="3" id="KW-0786">Thiamine pyrophosphate</keyword>
<dbReference type="NCBIfam" id="NF006667">
    <property type="entry name" value="PRK09212.1"/>
    <property type="match status" value="1"/>
</dbReference>
<evidence type="ECO:0000256" key="2">
    <source>
        <dbReference type="ARBA" id="ARBA00023002"/>
    </source>
</evidence>
<keyword evidence="2 5" id="KW-0560">Oxidoreductase</keyword>
<dbReference type="EMBL" id="WBUI01000029">
    <property type="protein sequence ID" value="KAB2929561.1"/>
    <property type="molecule type" value="Genomic_DNA"/>
</dbReference>
<protein>
    <submittedName>
        <fullName evidence="5">Pyruvate dehydrogenase complex E1 component subunit beta</fullName>
        <ecNumber evidence="5">1.2.4.1</ecNumber>
    </submittedName>
</protein>
<dbReference type="Gene3D" id="3.40.50.920">
    <property type="match status" value="1"/>
</dbReference>
<dbReference type="InterPro" id="IPR005475">
    <property type="entry name" value="Transketolase-like_Pyr-bd"/>
</dbReference>
<proteinExistence type="predicted"/>
<dbReference type="Gene3D" id="3.40.50.970">
    <property type="match status" value="1"/>
</dbReference>
<dbReference type="InterPro" id="IPR009014">
    <property type="entry name" value="Transketo_C/PFOR_II"/>
</dbReference>
<comment type="caution">
    <text evidence="5">The sequence shown here is derived from an EMBL/GenBank/DDBJ whole genome shotgun (WGS) entry which is preliminary data.</text>
</comment>
<dbReference type="NCBIfam" id="NF008854">
    <property type="entry name" value="PRK11892.1"/>
    <property type="match status" value="1"/>
</dbReference>
<dbReference type="EC" id="1.2.4.1" evidence="5"/>
<dbReference type="CDD" id="cd07036">
    <property type="entry name" value="TPP_PYR_E1-PDHc-beta_like"/>
    <property type="match status" value="1"/>
</dbReference>
<gene>
    <name evidence="5" type="ORF">F9K24_19410</name>
</gene>
<feature type="domain" description="Transketolase-like pyrimidine-binding" evidence="4">
    <location>
        <begin position="4"/>
        <end position="179"/>
    </location>
</feature>
<dbReference type="PANTHER" id="PTHR43257">
    <property type="entry name" value="PYRUVATE DEHYDROGENASE E1 COMPONENT BETA SUBUNIT"/>
    <property type="match status" value="1"/>
</dbReference>
<dbReference type="FunFam" id="3.40.50.920:FF:000001">
    <property type="entry name" value="Pyruvate dehydrogenase E1 beta subunit"/>
    <property type="match status" value="1"/>
</dbReference>
<reference evidence="5 6" key="1">
    <citation type="submission" date="2019-10" db="EMBL/GenBank/DDBJ databases">
        <title>Extracellular Electron Transfer in a Candidatus Methanoperedens spp. Enrichment Culture.</title>
        <authorList>
            <person name="Berger S."/>
            <person name="Rangel Shaw D."/>
            <person name="Berben T."/>
            <person name="In 'T Zandt M."/>
            <person name="Frank J."/>
            <person name="Reimann J."/>
            <person name="Jetten M.S.M."/>
            <person name="Welte C.U."/>
        </authorList>
    </citation>
    <scope>NUCLEOTIDE SEQUENCE [LARGE SCALE GENOMIC DNA]</scope>
    <source>
        <strain evidence="5">SB12</strain>
    </source>
</reference>
<dbReference type="AlphaFoldDB" id="A0A833GY89"/>
<dbReference type="InterPro" id="IPR029061">
    <property type="entry name" value="THDP-binding"/>
</dbReference>
<dbReference type="SUPFAM" id="SSF52518">
    <property type="entry name" value="Thiamin diphosphate-binding fold (THDP-binding)"/>
    <property type="match status" value="1"/>
</dbReference>